<dbReference type="EMBL" id="KL198005">
    <property type="protein sequence ID" value="KDQ32105.1"/>
    <property type="molecule type" value="Genomic_DNA"/>
</dbReference>
<feature type="compositionally biased region" description="Basic residues" evidence="1">
    <location>
        <begin position="979"/>
        <end position="988"/>
    </location>
</feature>
<feature type="region of interest" description="Disordered" evidence="1">
    <location>
        <begin position="1"/>
        <end position="186"/>
    </location>
</feature>
<dbReference type="InParanoid" id="A0A067NYP2"/>
<feature type="compositionally biased region" description="Polar residues" evidence="1">
    <location>
        <begin position="647"/>
        <end position="659"/>
    </location>
</feature>
<dbReference type="VEuPathDB" id="FungiDB:PLEOSDRAFT_165415"/>
<dbReference type="OrthoDB" id="2755229at2759"/>
<accession>A0A067NYP2</accession>
<feature type="compositionally biased region" description="Low complexity" evidence="1">
    <location>
        <begin position="478"/>
        <end position="492"/>
    </location>
</feature>
<feature type="region of interest" description="Disordered" evidence="1">
    <location>
        <begin position="473"/>
        <end position="588"/>
    </location>
</feature>
<protein>
    <submittedName>
        <fullName evidence="2">Uncharacterized protein</fullName>
    </submittedName>
</protein>
<reference evidence="3" key="1">
    <citation type="journal article" date="2014" name="Proc. Natl. Acad. Sci. U.S.A.">
        <title>Extensive sampling of basidiomycete genomes demonstrates inadequacy of the white-rot/brown-rot paradigm for wood decay fungi.</title>
        <authorList>
            <person name="Riley R."/>
            <person name="Salamov A.A."/>
            <person name="Brown D.W."/>
            <person name="Nagy L.G."/>
            <person name="Floudas D."/>
            <person name="Held B.W."/>
            <person name="Levasseur A."/>
            <person name="Lombard V."/>
            <person name="Morin E."/>
            <person name="Otillar R."/>
            <person name="Lindquist E.A."/>
            <person name="Sun H."/>
            <person name="LaButti K.M."/>
            <person name="Schmutz J."/>
            <person name="Jabbour D."/>
            <person name="Luo H."/>
            <person name="Baker S.E."/>
            <person name="Pisabarro A.G."/>
            <person name="Walton J.D."/>
            <person name="Blanchette R.A."/>
            <person name="Henrissat B."/>
            <person name="Martin F."/>
            <person name="Cullen D."/>
            <person name="Hibbett D.S."/>
            <person name="Grigoriev I.V."/>
        </authorList>
    </citation>
    <scope>NUCLEOTIDE SEQUENCE [LARGE SCALE GENOMIC DNA]</scope>
    <source>
        <strain evidence="3">PC15</strain>
    </source>
</reference>
<feature type="compositionally biased region" description="Basic and acidic residues" evidence="1">
    <location>
        <begin position="962"/>
        <end position="978"/>
    </location>
</feature>
<feature type="compositionally biased region" description="Basic and acidic residues" evidence="1">
    <location>
        <begin position="563"/>
        <end position="584"/>
    </location>
</feature>
<sequence>MSTQAYTDLAPPTMPDTEATAQEAAWDTQDPTPAQAAEAQAARASRKSKEATAGRAVSNATAEEKRGRHYSPYQKRGEETNGDQSTAQNRANRPTTSPPPEIFLPPVATPPAPPTAQPERRPQNQQPLAQLPARLAPQPGQPHHDNPTTAPSAGQPIQDVEMGAATGGANTDQGEDTETSQPENPHLQTTMAATLTTVPPRPGKGYAGGPFPRTIIDSEDLFKSIRSEILQNLLADPQDFLLLLPYGAGKRLHAEFPNLGDDILEYLNEFRPPNCERLAVVKAASDAFMKGRKPKMYKRDFEAPWVFILSGFSAELKDFLLGVGVFDFVAGEANHAFTVLEVKENVRSWHVAYLKGDGVAGDQQTMDDGLAAIKKKLKDNTKVRASVLECYTGRTDPHMTSTDDKVQHALSTLAITFTTDGSHKYWHLTARPITDDPTKHDSWLKALRDGKSFVLGRIFAVDIVWGFERERKVTQDQTIPTREGTTTGTLKELPCHKDPPHESDEATRRQIAKPEPHLGMPPPPHSPEAPGNKRKRDEGEHHNPPTTAPASRRQDKSLPPGCEPRKLERTALRKDKGKEGDTRPVKRRKEHIPCQPPTIREGTSTVKLSVVWTVEKRTVWEGENRRDIVQIQSSFAEQVKGAPNQPNPHWTTTKPSQPPTASLNCAYPITAAAFPNVALTDAAILGNVRKEVADELRKHHDNYLALLPIGAGNELYQNARELTTTAADLINALANDGTQYTVAAPVREGDPPYGARFAKPFAMILREPSDALRHKLLKAKTIAFRMQGKGHAFIATEIQPDDRSWVICNYKGSPVTNDIVKMVEALKAIGDQVISSSGLRAIANRILKEEDVGRTAEERIHVVAAGLSLVFIDRQDENRRDDPVWQLHGRPLTKDEKKNREWLRAVRQVDFFLDATTVLVQERKPVSCVWCKSETHASPSCPLPLVKDWLGPPVSQEALAPEPRDTKTSREGKRESKRGPKGRGKGRM</sequence>
<dbReference type="STRING" id="1137138.A0A067NYP2"/>
<proteinExistence type="predicted"/>
<feature type="region of interest" description="Disordered" evidence="1">
    <location>
        <begin position="639"/>
        <end position="659"/>
    </location>
</feature>
<dbReference type="AlphaFoldDB" id="A0A067NYP2"/>
<feature type="compositionally biased region" description="Basic and acidic residues" evidence="1">
    <location>
        <begin position="493"/>
        <end position="516"/>
    </location>
</feature>
<dbReference type="HOGENOM" id="CLU_309961_0_0_1"/>
<name>A0A067NYP2_PLEO1</name>
<feature type="compositionally biased region" description="Low complexity" evidence="1">
    <location>
        <begin position="31"/>
        <end position="43"/>
    </location>
</feature>
<evidence type="ECO:0000313" key="3">
    <source>
        <dbReference type="Proteomes" id="UP000027073"/>
    </source>
</evidence>
<feature type="region of interest" description="Disordered" evidence="1">
    <location>
        <begin position="952"/>
        <end position="988"/>
    </location>
</feature>
<evidence type="ECO:0000313" key="2">
    <source>
        <dbReference type="EMBL" id="KDQ32105.1"/>
    </source>
</evidence>
<feature type="compositionally biased region" description="Low complexity" evidence="1">
    <location>
        <begin position="123"/>
        <end position="138"/>
    </location>
</feature>
<dbReference type="Proteomes" id="UP000027073">
    <property type="component" value="Unassembled WGS sequence"/>
</dbReference>
<organism evidence="2 3">
    <name type="scientific">Pleurotus ostreatus (strain PC15)</name>
    <name type="common">Oyster mushroom</name>
    <dbReference type="NCBI Taxonomy" id="1137138"/>
    <lineage>
        <taxon>Eukaryota</taxon>
        <taxon>Fungi</taxon>
        <taxon>Dikarya</taxon>
        <taxon>Basidiomycota</taxon>
        <taxon>Agaricomycotina</taxon>
        <taxon>Agaricomycetes</taxon>
        <taxon>Agaricomycetidae</taxon>
        <taxon>Agaricales</taxon>
        <taxon>Pleurotineae</taxon>
        <taxon>Pleurotaceae</taxon>
        <taxon>Pleurotus</taxon>
    </lineage>
</organism>
<feature type="compositionally biased region" description="Pro residues" evidence="1">
    <location>
        <begin position="96"/>
        <end position="116"/>
    </location>
</feature>
<gene>
    <name evidence="2" type="ORF">PLEOSDRAFT_165415</name>
</gene>
<feature type="compositionally biased region" description="Polar residues" evidence="1">
    <location>
        <begin position="82"/>
        <end position="95"/>
    </location>
</feature>
<evidence type="ECO:0000256" key="1">
    <source>
        <dbReference type="SAM" id="MobiDB-lite"/>
    </source>
</evidence>